<evidence type="ECO:0000256" key="1">
    <source>
        <dbReference type="ARBA" id="ARBA00023125"/>
    </source>
</evidence>
<reference evidence="5 6" key="1">
    <citation type="submission" date="2017-05" db="EMBL/GenBank/DDBJ databases">
        <title>Biotechnological potential of actinobacteria isolated from South African environments.</title>
        <authorList>
            <person name="Le Roes-Hill M."/>
            <person name="Prins A."/>
            <person name="Durrell K.A."/>
        </authorList>
    </citation>
    <scope>NUCLEOTIDE SEQUENCE [LARGE SCALE GENOMIC DNA]</scope>
    <source>
        <strain evidence="5">BS2</strain>
    </source>
</reference>
<accession>A0A243Q3F0</accession>
<dbReference type="OrthoDB" id="4113332at2"/>
<proteinExistence type="predicted"/>
<organism evidence="5 6">
    <name type="scientific">Gordonia lacunae</name>
    <dbReference type="NCBI Taxonomy" id="417102"/>
    <lineage>
        <taxon>Bacteria</taxon>
        <taxon>Bacillati</taxon>
        <taxon>Actinomycetota</taxon>
        <taxon>Actinomycetes</taxon>
        <taxon>Mycobacteriales</taxon>
        <taxon>Gordoniaceae</taxon>
        <taxon>Gordonia</taxon>
    </lineage>
</organism>
<dbReference type="InterPro" id="IPR024412">
    <property type="entry name" value="Lsr2_dim_dom"/>
</dbReference>
<keyword evidence="6" id="KW-1185">Reference proteome</keyword>
<feature type="domain" description="Lsr2 DNA-binding" evidence="4">
    <location>
        <begin position="84"/>
        <end position="119"/>
    </location>
</feature>
<evidence type="ECO:0000313" key="6">
    <source>
        <dbReference type="Proteomes" id="UP000194632"/>
    </source>
</evidence>
<sequence length="120" mass="13169">MARKQMVTVIDDLDGREIDPDDARTVSWTWLGVHYELDVSPTILTKIEDGKVTIAKLLAVSTRTGGRRRLGPATSRTRATSASDPARNAAIRNWAHSNGYEVSARGRIPLDVIEAFDAAH</sequence>
<evidence type="ECO:0000256" key="2">
    <source>
        <dbReference type="SAM" id="MobiDB-lite"/>
    </source>
</evidence>
<name>A0A243Q3F0_9ACTN</name>
<dbReference type="GO" id="GO:0016746">
    <property type="term" value="F:acyltransferase activity"/>
    <property type="evidence" value="ECO:0007669"/>
    <property type="project" value="InterPro"/>
</dbReference>
<dbReference type="InterPro" id="IPR055370">
    <property type="entry name" value="Lsr2_DNA-bd"/>
</dbReference>
<dbReference type="EMBL" id="NGFO01000050">
    <property type="protein sequence ID" value="OUC75817.1"/>
    <property type="molecule type" value="Genomic_DNA"/>
</dbReference>
<feature type="region of interest" description="Disordered" evidence="2">
    <location>
        <begin position="64"/>
        <end position="85"/>
    </location>
</feature>
<protein>
    <recommendedName>
        <fullName evidence="7">Nucleoid-associated protein Lsr2</fullName>
    </recommendedName>
</protein>
<dbReference type="Pfam" id="PF11774">
    <property type="entry name" value="Lsr2"/>
    <property type="match status" value="1"/>
</dbReference>
<keyword evidence="1" id="KW-0238">DNA-binding</keyword>
<dbReference type="Proteomes" id="UP000194632">
    <property type="component" value="Unassembled WGS sequence"/>
</dbReference>
<dbReference type="Gene3D" id="3.30.60.230">
    <property type="entry name" value="Lsr2, dimerization domain"/>
    <property type="match status" value="1"/>
</dbReference>
<evidence type="ECO:0008006" key="7">
    <source>
        <dbReference type="Google" id="ProtNLM"/>
    </source>
</evidence>
<gene>
    <name evidence="5" type="ORF">CA982_24865</name>
</gene>
<dbReference type="InterPro" id="IPR042261">
    <property type="entry name" value="Lsr2-like_dimerization"/>
</dbReference>
<dbReference type="Gene3D" id="4.10.320.10">
    <property type="entry name" value="E3-binding domain"/>
    <property type="match status" value="1"/>
</dbReference>
<dbReference type="RefSeq" id="WP_086537789.1">
    <property type="nucleotide sequence ID" value="NZ_NGFO01000050.1"/>
</dbReference>
<comment type="caution">
    <text evidence="5">The sequence shown here is derived from an EMBL/GenBank/DDBJ whole genome shotgun (WGS) entry which is preliminary data.</text>
</comment>
<dbReference type="AlphaFoldDB" id="A0A243Q3F0"/>
<dbReference type="Pfam" id="PF23359">
    <property type="entry name" value="Lsr2_DNA-bd"/>
    <property type="match status" value="1"/>
</dbReference>
<evidence type="ECO:0000259" key="4">
    <source>
        <dbReference type="Pfam" id="PF23359"/>
    </source>
</evidence>
<evidence type="ECO:0000259" key="3">
    <source>
        <dbReference type="Pfam" id="PF11774"/>
    </source>
</evidence>
<dbReference type="GO" id="GO:0003677">
    <property type="term" value="F:DNA binding"/>
    <property type="evidence" value="ECO:0007669"/>
    <property type="project" value="UniProtKB-KW"/>
</dbReference>
<feature type="domain" description="Lsr2 dimerization" evidence="3">
    <location>
        <begin position="1"/>
        <end position="64"/>
    </location>
</feature>
<dbReference type="STRING" id="417102.CA982_24865"/>
<feature type="compositionally biased region" description="Polar residues" evidence="2">
    <location>
        <begin position="74"/>
        <end position="83"/>
    </location>
</feature>
<evidence type="ECO:0000313" key="5">
    <source>
        <dbReference type="EMBL" id="OUC75817.1"/>
    </source>
</evidence>
<dbReference type="InterPro" id="IPR036625">
    <property type="entry name" value="E3-bd_dom_sf"/>
</dbReference>